<evidence type="ECO:0000256" key="1">
    <source>
        <dbReference type="SAM" id="Phobius"/>
    </source>
</evidence>
<feature type="transmembrane region" description="Helical" evidence="1">
    <location>
        <begin position="101"/>
        <end position="124"/>
    </location>
</feature>
<keyword evidence="3" id="KW-1185">Reference proteome</keyword>
<name>A0A1Z5JPH9_FISSO</name>
<keyword evidence="1" id="KW-0472">Membrane</keyword>
<feature type="transmembrane region" description="Helical" evidence="1">
    <location>
        <begin position="62"/>
        <end position="81"/>
    </location>
</feature>
<dbReference type="EMBL" id="BDSP01000100">
    <property type="protein sequence ID" value="GAX15930.1"/>
    <property type="molecule type" value="Genomic_DNA"/>
</dbReference>
<dbReference type="InParanoid" id="A0A1Z5JPH9"/>
<reference evidence="2 3" key="1">
    <citation type="journal article" date="2015" name="Plant Cell">
        <title>Oil accumulation by the oleaginous diatom Fistulifera solaris as revealed by the genome and transcriptome.</title>
        <authorList>
            <person name="Tanaka T."/>
            <person name="Maeda Y."/>
            <person name="Veluchamy A."/>
            <person name="Tanaka M."/>
            <person name="Abida H."/>
            <person name="Marechal E."/>
            <person name="Bowler C."/>
            <person name="Muto M."/>
            <person name="Sunaga Y."/>
            <person name="Tanaka M."/>
            <person name="Yoshino T."/>
            <person name="Taniguchi T."/>
            <person name="Fukuda Y."/>
            <person name="Nemoto M."/>
            <person name="Matsumoto M."/>
            <person name="Wong P.S."/>
            <person name="Aburatani S."/>
            <person name="Fujibuchi W."/>
        </authorList>
    </citation>
    <scope>NUCLEOTIDE SEQUENCE [LARGE SCALE GENOMIC DNA]</scope>
    <source>
        <strain evidence="2 3">JPCC DA0580</strain>
    </source>
</reference>
<dbReference type="AlphaFoldDB" id="A0A1Z5JPH9"/>
<sequence>MAYDQDQLAAADTDFSLASTAKEEYQYDEGMRVYPHRIGMKQGHKFCGGCCDMRRAVIIVNIVNASLLALGFLSILTIAGASSVGATDDDLEDAIVGFDDAGIIVVLAVTAAKILFSFMGMYGAFRFDIFMVGACFAVYVVECLFSILTLNIAGLVYSAFFAYPHYFFVIEVQHGIMTPENYPINEEHSCCCV</sequence>
<evidence type="ECO:0000313" key="2">
    <source>
        <dbReference type="EMBL" id="GAX15930.1"/>
    </source>
</evidence>
<organism evidence="2 3">
    <name type="scientific">Fistulifera solaris</name>
    <name type="common">Oleaginous diatom</name>
    <dbReference type="NCBI Taxonomy" id="1519565"/>
    <lineage>
        <taxon>Eukaryota</taxon>
        <taxon>Sar</taxon>
        <taxon>Stramenopiles</taxon>
        <taxon>Ochrophyta</taxon>
        <taxon>Bacillariophyta</taxon>
        <taxon>Bacillariophyceae</taxon>
        <taxon>Bacillariophycidae</taxon>
        <taxon>Naviculales</taxon>
        <taxon>Naviculaceae</taxon>
        <taxon>Fistulifera</taxon>
    </lineage>
</organism>
<dbReference type="Proteomes" id="UP000198406">
    <property type="component" value="Unassembled WGS sequence"/>
</dbReference>
<protein>
    <submittedName>
        <fullName evidence="2">Uncharacterized protein</fullName>
    </submittedName>
</protein>
<accession>A0A1Z5JPH9</accession>
<keyword evidence="1" id="KW-0812">Transmembrane</keyword>
<proteinExistence type="predicted"/>
<keyword evidence="1" id="KW-1133">Transmembrane helix</keyword>
<gene>
    <name evidence="2" type="ORF">FisN_22Hh221</name>
</gene>
<feature type="transmembrane region" description="Helical" evidence="1">
    <location>
        <begin position="136"/>
        <end position="160"/>
    </location>
</feature>
<comment type="caution">
    <text evidence="2">The sequence shown here is derived from an EMBL/GenBank/DDBJ whole genome shotgun (WGS) entry which is preliminary data.</text>
</comment>
<dbReference type="OrthoDB" id="47348at2759"/>
<evidence type="ECO:0000313" key="3">
    <source>
        <dbReference type="Proteomes" id="UP000198406"/>
    </source>
</evidence>